<reference evidence="2" key="1">
    <citation type="journal article" date="2017" name="Nat. Commun.">
        <title>The asparagus genome sheds light on the origin and evolution of a young Y chromosome.</title>
        <authorList>
            <person name="Harkess A."/>
            <person name="Zhou J."/>
            <person name="Xu C."/>
            <person name="Bowers J.E."/>
            <person name="Van der Hulst R."/>
            <person name="Ayyampalayam S."/>
            <person name="Mercati F."/>
            <person name="Riccardi P."/>
            <person name="McKain M.R."/>
            <person name="Kakrana A."/>
            <person name="Tang H."/>
            <person name="Ray J."/>
            <person name="Groenendijk J."/>
            <person name="Arikit S."/>
            <person name="Mathioni S.M."/>
            <person name="Nakano M."/>
            <person name="Shan H."/>
            <person name="Telgmann-Rauber A."/>
            <person name="Kanno A."/>
            <person name="Yue Z."/>
            <person name="Chen H."/>
            <person name="Li W."/>
            <person name="Chen Y."/>
            <person name="Xu X."/>
            <person name="Zhang Y."/>
            <person name="Luo S."/>
            <person name="Chen H."/>
            <person name="Gao J."/>
            <person name="Mao Z."/>
            <person name="Pires J.C."/>
            <person name="Luo M."/>
            <person name="Kudrna D."/>
            <person name="Wing R.A."/>
            <person name="Meyers B.C."/>
            <person name="Yi K."/>
            <person name="Kong H."/>
            <person name="Lavrijsen P."/>
            <person name="Sunseri F."/>
            <person name="Falavigna A."/>
            <person name="Ye Y."/>
            <person name="Leebens-Mack J.H."/>
            <person name="Chen G."/>
        </authorList>
    </citation>
    <scope>NUCLEOTIDE SEQUENCE [LARGE SCALE GENOMIC DNA]</scope>
    <source>
        <strain evidence="2">cv. DH0086</strain>
    </source>
</reference>
<accession>A0A5P1EDT7</accession>
<dbReference type="AlphaFoldDB" id="A0A5P1EDT7"/>
<dbReference type="Pfam" id="PF07224">
    <property type="entry name" value="Chlorophyllase"/>
    <property type="match status" value="1"/>
</dbReference>
<dbReference type="UniPathway" id="UPA00674"/>
<dbReference type="PANTHER" id="PTHR33428">
    <property type="entry name" value="CHLOROPHYLLASE-2, CHLOROPLASTIC"/>
    <property type="match status" value="1"/>
</dbReference>
<dbReference type="GO" id="GO:0042742">
    <property type="term" value="P:defense response to bacterium"/>
    <property type="evidence" value="ECO:0007669"/>
    <property type="project" value="EnsemblPlants"/>
</dbReference>
<name>A0A5P1EDT7_ASPOF</name>
<organism evidence="1 2">
    <name type="scientific">Asparagus officinalis</name>
    <name type="common">Garden asparagus</name>
    <dbReference type="NCBI Taxonomy" id="4686"/>
    <lineage>
        <taxon>Eukaryota</taxon>
        <taxon>Viridiplantae</taxon>
        <taxon>Streptophyta</taxon>
        <taxon>Embryophyta</taxon>
        <taxon>Tracheophyta</taxon>
        <taxon>Spermatophyta</taxon>
        <taxon>Magnoliopsida</taxon>
        <taxon>Liliopsida</taxon>
        <taxon>Asparagales</taxon>
        <taxon>Asparagaceae</taxon>
        <taxon>Asparagoideae</taxon>
        <taxon>Asparagus</taxon>
    </lineage>
</organism>
<dbReference type="Gene3D" id="3.40.50.1820">
    <property type="entry name" value="alpha/beta hydrolase"/>
    <property type="match status" value="1"/>
</dbReference>
<dbReference type="Gramene" id="ONK64012">
    <property type="protein sequence ID" value="ONK64012"/>
    <property type="gene ID" value="A4U43_C07F21200"/>
</dbReference>
<dbReference type="Proteomes" id="UP000243459">
    <property type="component" value="Chromosome 7"/>
</dbReference>
<dbReference type="OMA" id="YHECRPP"/>
<proteinExistence type="predicted"/>
<evidence type="ECO:0000313" key="1">
    <source>
        <dbReference type="EMBL" id="ONK64012.1"/>
    </source>
</evidence>
<dbReference type="GO" id="GO:0050832">
    <property type="term" value="P:defense response to fungus"/>
    <property type="evidence" value="ECO:0007669"/>
    <property type="project" value="EnsemblPlants"/>
</dbReference>
<sequence>MGYVIVAPQPYTLILPNSEEDITGAAETTNWLSNNLQPLLPTGVEPNLLNLALAGHRRGGHFSLALSHAQTAPNFSALIGVDPVVGTSKTAQTPPQILTYKPSSFELGFPAVVIGPGLGSQKKNFLFPACAPDGVSHNEFYRECQAPCYHFVISDFGHVDMVYDNAPKIFRCACKNGDGNCRDLMRRSIAGTVVTFLRGCFEDQKGDLRVILADPQSAPAKLDPVSCRGS</sequence>
<dbReference type="InterPro" id="IPR017395">
    <property type="entry name" value="Chlorophyllase-like"/>
</dbReference>
<dbReference type="GO" id="GO:0015996">
    <property type="term" value="P:chlorophyll catabolic process"/>
    <property type="evidence" value="ECO:0007669"/>
    <property type="project" value="UniProtKB-UniPathway"/>
</dbReference>
<dbReference type="EMBL" id="CM007387">
    <property type="protein sequence ID" value="ONK64012.1"/>
    <property type="molecule type" value="Genomic_DNA"/>
</dbReference>
<dbReference type="PANTHER" id="PTHR33428:SF10">
    <property type="entry name" value="CHLOROPHYLLASE-1"/>
    <property type="match status" value="1"/>
</dbReference>
<gene>
    <name evidence="1" type="ORF">A4U43_C07F21200</name>
</gene>
<evidence type="ECO:0000313" key="2">
    <source>
        <dbReference type="Proteomes" id="UP000243459"/>
    </source>
</evidence>
<keyword evidence="2" id="KW-1185">Reference proteome</keyword>
<protein>
    <submittedName>
        <fullName evidence="1">Uncharacterized protein</fullName>
    </submittedName>
</protein>
<dbReference type="SUPFAM" id="SSF53474">
    <property type="entry name" value="alpha/beta-Hydrolases"/>
    <property type="match status" value="1"/>
</dbReference>
<dbReference type="GO" id="GO:0047746">
    <property type="term" value="F:chlorophyllase activity"/>
    <property type="evidence" value="ECO:0007669"/>
    <property type="project" value="EnsemblPlants"/>
</dbReference>
<dbReference type="InterPro" id="IPR029058">
    <property type="entry name" value="AB_hydrolase_fold"/>
</dbReference>